<dbReference type="EMBL" id="FOWC01000008">
    <property type="protein sequence ID" value="SFP97588.1"/>
    <property type="molecule type" value="Genomic_DNA"/>
</dbReference>
<gene>
    <name evidence="2" type="ORF">SAMN05421854_10858</name>
</gene>
<dbReference type="SUPFAM" id="SSF53474">
    <property type="entry name" value="alpha/beta-Hydrolases"/>
    <property type="match status" value="1"/>
</dbReference>
<dbReference type="STRING" id="112413.SAMN05421854_10858"/>
<organism evidence="2 3">
    <name type="scientific">Amycolatopsis rubida</name>
    <dbReference type="NCBI Taxonomy" id="112413"/>
    <lineage>
        <taxon>Bacteria</taxon>
        <taxon>Bacillati</taxon>
        <taxon>Actinomycetota</taxon>
        <taxon>Actinomycetes</taxon>
        <taxon>Pseudonocardiales</taxon>
        <taxon>Pseudonocardiaceae</taxon>
        <taxon>Amycolatopsis</taxon>
    </lineage>
</organism>
<dbReference type="Gene3D" id="3.40.50.1820">
    <property type="entry name" value="alpha/beta hydrolase"/>
    <property type="match status" value="1"/>
</dbReference>
<feature type="domain" description="Thioesterase" evidence="1">
    <location>
        <begin position="31"/>
        <end position="234"/>
    </location>
</feature>
<sequence>MSEVDSAPAESPPRDRCRVGLTSAAAGTPVLNLVHPAGGSVACYRGLAGGLSPELATAAFLPAALDGGVLDQDVETMADRYLAEVPPGPVLLGGWSFGGLVAFEMARRLAAAGRATGPLLLIDTPLPGFGAVDDAALAAEFETELAKTTGADGSTAEERASRFEVFRTHCRAQVAYRPPEPIANDLVLVARKDNEDAPRWQDHTTGRLRLRRLPAGHYELMRTPHVGALTRFVKPALIAAGESLR</sequence>
<dbReference type="RefSeq" id="WP_093575139.1">
    <property type="nucleotide sequence ID" value="NZ_FOWC01000008.1"/>
</dbReference>
<protein>
    <submittedName>
        <fullName evidence="2">Thioesterase domain-containing protein</fullName>
    </submittedName>
</protein>
<dbReference type="Pfam" id="PF00975">
    <property type="entry name" value="Thioesterase"/>
    <property type="match status" value="1"/>
</dbReference>
<evidence type="ECO:0000313" key="3">
    <source>
        <dbReference type="Proteomes" id="UP000199137"/>
    </source>
</evidence>
<dbReference type="AlphaFoldDB" id="A0A1I5UQX0"/>
<proteinExistence type="predicted"/>
<evidence type="ECO:0000313" key="2">
    <source>
        <dbReference type="EMBL" id="SFP97588.1"/>
    </source>
</evidence>
<accession>A0A1I5UQX0</accession>
<reference evidence="3" key="1">
    <citation type="submission" date="2016-10" db="EMBL/GenBank/DDBJ databases">
        <authorList>
            <person name="Varghese N."/>
            <person name="Submissions S."/>
        </authorList>
    </citation>
    <scope>NUCLEOTIDE SEQUENCE [LARGE SCALE GENOMIC DNA]</scope>
    <source>
        <strain evidence="3">DSM 44637</strain>
    </source>
</reference>
<dbReference type="Proteomes" id="UP000199137">
    <property type="component" value="Unassembled WGS sequence"/>
</dbReference>
<dbReference type="OrthoDB" id="2472181at2"/>
<dbReference type="InterPro" id="IPR001031">
    <property type="entry name" value="Thioesterase"/>
</dbReference>
<name>A0A1I5UQX0_9PSEU</name>
<evidence type="ECO:0000259" key="1">
    <source>
        <dbReference type="Pfam" id="PF00975"/>
    </source>
</evidence>
<dbReference type="InterPro" id="IPR029058">
    <property type="entry name" value="AB_hydrolase_fold"/>
</dbReference>